<name>A0ABS1BJB1_9SPHI</name>
<dbReference type="RefSeq" id="WP_200585800.1">
    <property type="nucleotide sequence ID" value="NZ_JAEHFY010000010.1"/>
</dbReference>
<sequence length="78" mass="9054">MVEVFKTNVKDHVQANFLLYQLNKSFPAYEINFDLEDCDNILRIESYTKTIDASQIVDILNSHGFIAQILPDIVEYTQ</sequence>
<dbReference type="EMBL" id="JAEHFY010000010">
    <property type="protein sequence ID" value="MBK0382993.1"/>
    <property type="molecule type" value="Genomic_DNA"/>
</dbReference>
<evidence type="ECO:0000313" key="1">
    <source>
        <dbReference type="EMBL" id="MBK0382993.1"/>
    </source>
</evidence>
<evidence type="ECO:0000313" key="2">
    <source>
        <dbReference type="Proteomes" id="UP000660024"/>
    </source>
</evidence>
<gene>
    <name evidence="1" type="ORF">I5M32_08475</name>
</gene>
<evidence type="ECO:0008006" key="3">
    <source>
        <dbReference type="Google" id="ProtNLM"/>
    </source>
</evidence>
<organism evidence="1 2">
    <name type="scientific">Pedobacter segetis</name>
    <dbReference type="NCBI Taxonomy" id="2793069"/>
    <lineage>
        <taxon>Bacteria</taxon>
        <taxon>Pseudomonadati</taxon>
        <taxon>Bacteroidota</taxon>
        <taxon>Sphingobacteriia</taxon>
        <taxon>Sphingobacteriales</taxon>
        <taxon>Sphingobacteriaceae</taxon>
        <taxon>Pedobacter</taxon>
    </lineage>
</organism>
<proteinExistence type="predicted"/>
<reference evidence="1 2" key="1">
    <citation type="submission" date="2020-12" db="EMBL/GenBank/DDBJ databases">
        <title>Bacterial novel species Pedobacter sp. SD-b isolated from soil.</title>
        <authorList>
            <person name="Jung H.-Y."/>
        </authorList>
    </citation>
    <scope>NUCLEOTIDE SEQUENCE [LARGE SCALE GENOMIC DNA]</scope>
    <source>
        <strain evidence="1 2">SD-b</strain>
    </source>
</reference>
<protein>
    <recommendedName>
        <fullName evidence="3">Copper chaperone CopZ</fullName>
    </recommendedName>
</protein>
<accession>A0ABS1BJB1</accession>
<keyword evidence="2" id="KW-1185">Reference proteome</keyword>
<dbReference type="Proteomes" id="UP000660024">
    <property type="component" value="Unassembled WGS sequence"/>
</dbReference>
<comment type="caution">
    <text evidence="1">The sequence shown here is derived from an EMBL/GenBank/DDBJ whole genome shotgun (WGS) entry which is preliminary data.</text>
</comment>